<evidence type="ECO:0000256" key="2">
    <source>
        <dbReference type="ARBA" id="ARBA00022475"/>
    </source>
</evidence>
<dbReference type="GO" id="GO:0007165">
    <property type="term" value="P:signal transduction"/>
    <property type="evidence" value="ECO:0007669"/>
    <property type="project" value="UniProtKB-KW"/>
</dbReference>
<feature type="transmembrane region" description="Helical" evidence="8">
    <location>
        <begin position="75"/>
        <end position="100"/>
    </location>
</feature>
<evidence type="ECO:0000256" key="6">
    <source>
        <dbReference type="ARBA" id="ARBA00023170"/>
    </source>
</evidence>
<name>A0AA38M951_9CUCU</name>
<dbReference type="PANTHER" id="PTHR21143">
    <property type="entry name" value="INVERTEBRATE GUSTATORY RECEPTOR"/>
    <property type="match status" value="1"/>
</dbReference>
<dbReference type="PANTHER" id="PTHR21143:SF133">
    <property type="entry name" value="GUSTATORY AND PHEROMONE RECEPTOR 32A-RELATED"/>
    <property type="match status" value="1"/>
</dbReference>
<keyword evidence="6 8" id="KW-0675">Receptor</keyword>
<dbReference type="EMBL" id="JALNTZ010000006">
    <property type="protein sequence ID" value="KAJ3647482.1"/>
    <property type="molecule type" value="Genomic_DNA"/>
</dbReference>
<keyword evidence="2 8" id="KW-1003">Cell membrane</keyword>
<dbReference type="GO" id="GO:0050909">
    <property type="term" value="P:sensory perception of taste"/>
    <property type="evidence" value="ECO:0007669"/>
    <property type="project" value="InterPro"/>
</dbReference>
<keyword evidence="7 8" id="KW-0807">Transducer</keyword>
<evidence type="ECO:0000313" key="9">
    <source>
        <dbReference type="EMBL" id="KAJ3647482.1"/>
    </source>
</evidence>
<evidence type="ECO:0000256" key="8">
    <source>
        <dbReference type="RuleBase" id="RU363108"/>
    </source>
</evidence>
<comment type="function">
    <text evidence="8">Gustatory receptor which mediates acceptance or avoidance behavior, depending on its substrates.</text>
</comment>
<dbReference type="AlphaFoldDB" id="A0AA38M951"/>
<comment type="subcellular location">
    <subcellularLocation>
        <location evidence="1 8">Cell membrane</location>
        <topology evidence="1 8">Multi-pass membrane protein</topology>
    </subcellularLocation>
</comment>
<reference evidence="9" key="1">
    <citation type="journal article" date="2023" name="G3 (Bethesda)">
        <title>Whole genome assemblies of Zophobas morio and Tenebrio molitor.</title>
        <authorList>
            <person name="Kaur S."/>
            <person name="Stinson S.A."/>
            <person name="diCenzo G.C."/>
        </authorList>
    </citation>
    <scope>NUCLEOTIDE SEQUENCE</scope>
    <source>
        <strain evidence="9">QUZm001</strain>
    </source>
</reference>
<gene>
    <name evidence="9" type="ORF">Zmor_019359</name>
</gene>
<dbReference type="InterPro" id="IPR013604">
    <property type="entry name" value="7TM_chemorcpt"/>
</dbReference>
<evidence type="ECO:0000256" key="7">
    <source>
        <dbReference type="ARBA" id="ARBA00023224"/>
    </source>
</evidence>
<proteinExistence type="inferred from homology"/>
<feature type="transmembrane region" description="Helical" evidence="8">
    <location>
        <begin position="41"/>
        <end position="69"/>
    </location>
</feature>
<dbReference type="Pfam" id="PF08395">
    <property type="entry name" value="7tm_7"/>
    <property type="match status" value="1"/>
</dbReference>
<evidence type="ECO:0000256" key="1">
    <source>
        <dbReference type="ARBA" id="ARBA00004651"/>
    </source>
</evidence>
<comment type="caution">
    <text evidence="9">The sequence shown here is derived from an EMBL/GenBank/DDBJ whole genome shotgun (WGS) entry which is preliminary data.</text>
</comment>
<organism evidence="9 10">
    <name type="scientific">Zophobas morio</name>
    <dbReference type="NCBI Taxonomy" id="2755281"/>
    <lineage>
        <taxon>Eukaryota</taxon>
        <taxon>Metazoa</taxon>
        <taxon>Ecdysozoa</taxon>
        <taxon>Arthropoda</taxon>
        <taxon>Hexapoda</taxon>
        <taxon>Insecta</taxon>
        <taxon>Pterygota</taxon>
        <taxon>Neoptera</taxon>
        <taxon>Endopterygota</taxon>
        <taxon>Coleoptera</taxon>
        <taxon>Polyphaga</taxon>
        <taxon>Cucujiformia</taxon>
        <taxon>Tenebrionidae</taxon>
        <taxon>Zophobas</taxon>
    </lineage>
</organism>
<evidence type="ECO:0000256" key="5">
    <source>
        <dbReference type="ARBA" id="ARBA00023136"/>
    </source>
</evidence>
<comment type="similarity">
    <text evidence="8">Belongs to the insect chemoreceptor superfamily. Gustatory receptor (GR) family.</text>
</comment>
<keyword evidence="3 8" id="KW-0812">Transmembrane</keyword>
<keyword evidence="4 8" id="KW-1133">Transmembrane helix</keyword>
<dbReference type="GO" id="GO:0005886">
    <property type="term" value="C:plasma membrane"/>
    <property type="evidence" value="ECO:0007669"/>
    <property type="project" value="UniProtKB-SubCell"/>
</dbReference>
<dbReference type="GO" id="GO:0008049">
    <property type="term" value="P:male courtship behavior"/>
    <property type="evidence" value="ECO:0007669"/>
    <property type="project" value="TreeGrafter"/>
</dbReference>
<protein>
    <recommendedName>
        <fullName evidence="8">Gustatory receptor</fullName>
    </recommendedName>
</protein>
<evidence type="ECO:0000256" key="4">
    <source>
        <dbReference type="ARBA" id="ARBA00022989"/>
    </source>
</evidence>
<feature type="transmembrane region" description="Helical" evidence="8">
    <location>
        <begin position="350"/>
        <end position="370"/>
    </location>
</feature>
<accession>A0AA38M951</accession>
<evidence type="ECO:0000256" key="3">
    <source>
        <dbReference type="ARBA" id="ARBA00022692"/>
    </source>
</evidence>
<dbReference type="GO" id="GO:0043025">
    <property type="term" value="C:neuronal cell body"/>
    <property type="evidence" value="ECO:0007669"/>
    <property type="project" value="TreeGrafter"/>
</dbReference>
<feature type="transmembrane region" description="Helical" evidence="8">
    <location>
        <begin position="242"/>
        <end position="265"/>
    </location>
</feature>
<keyword evidence="5 8" id="KW-0472">Membrane</keyword>
<dbReference type="Proteomes" id="UP001168821">
    <property type="component" value="Unassembled WGS sequence"/>
</dbReference>
<evidence type="ECO:0000313" key="10">
    <source>
        <dbReference type="Proteomes" id="UP001168821"/>
    </source>
</evidence>
<dbReference type="GO" id="GO:0030425">
    <property type="term" value="C:dendrite"/>
    <property type="evidence" value="ECO:0007669"/>
    <property type="project" value="TreeGrafter"/>
</dbReference>
<comment type="caution">
    <text evidence="8">Lacks conserved residue(s) required for the propagation of feature annotation.</text>
</comment>
<dbReference type="GO" id="GO:0007635">
    <property type="term" value="P:chemosensory behavior"/>
    <property type="evidence" value="ECO:0007669"/>
    <property type="project" value="TreeGrafter"/>
</dbReference>
<sequence length="386" mass="43660">MNEKVSQKLLNSIRPLLLQSRIFGLTTFNEKNFNQSKLHTFFNIVLVVLYLPAIFYCIYATAIQINFVIYKATNIIILVANAIYVATTWICAITNGNLLIDFLSRLIDFDTKIQTMGIRLNYKKSHKKIITQILVRYTIIVVNVAGLAYLALENDADMVVESMAYFLIAVNSAVCHLTSTLVLQLKVRFIILNRQIGNLIECFHKNQSKCLKFNTMEHLFTLNKICALHHHLSKLVKLFNDIFGLVLLLMFGVSFVVIVISIFYLTSTLQSTVVTVSDVFNSLLSNATFIINTVYVCDVCYSTVEEVNKTGELIHKIDTEDRDVRDEIEMFSLQIANEQVEFNAAGFFPINYTLVFSIVGGVTTYIIILIQLSSSLANAEAESYGM</sequence>
<feature type="transmembrane region" description="Helical" evidence="8">
    <location>
        <begin position="133"/>
        <end position="152"/>
    </location>
</feature>
<dbReference type="GO" id="GO:0030424">
    <property type="term" value="C:axon"/>
    <property type="evidence" value="ECO:0007669"/>
    <property type="project" value="TreeGrafter"/>
</dbReference>
<feature type="transmembrane region" description="Helical" evidence="8">
    <location>
        <begin position="164"/>
        <end position="185"/>
    </location>
</feature>
<keyword evidence="10" id="KW-1185">Reference proteome</keyword>